<evidence type="ECO:0000313" key="5">
    <source>
        <dbReference type="Proteomes" id="UP000189545"/>
    </source>
</evidence>
<reference evidence="4 5" key="1">
    <citation type="submission" date="2016-03" db="EMBL/GenBank/DDBJ databases">
        <title>Complete genome sequence of Shewanella psychrophila WP2, a deep sea bacterium isolated from west Pacific sediment.</title>
        <authorList>
            <person name="Xu G."/>
            <person name="Jian H."/>
        </authorList>
    </citation>
    <scope>NUCLEOTIDE SEQUENCE [LARGE SCALE GENOMIC DNA]</scope>
    <source>
        <strain evidence="4 5">WP2</strain>
    </source>
</reference>
<keyword evidence="5" id="KW-1185">Reference proteome</keyword>
<dbReference type="InterPro" id="IPR012902">
    <property type="entry name" value="N_methyl_site"/>
</dbReference>
<sequence>MKGINLKNRLNKKAQGFTLIELMIVVAIIGILAAIALPAYKDYVVSAEGGAAMKGLTAFSQKVQTCVQTGIGCGADITAEVGKNAKLAESAVTARDTAVTLTWTDSTCIMTATFDAEGGVAYLVTTADAGDKTLCEDGAGL</sequence>
<dbReference type="Pfam" id="PF07963">
    <property type="entry name" value="N_methyl"/>
    <property type="match status" value="1"/>
</dbReference>
<keyword evidence="3" id="KW-1133">Transmembrane helix</keyword>
<protein>
    <submittedName>
        <fullName evidence="4">Prepilin-type N-terminal cleavage/methylation domain-containing protein</fullName>
    </submittedName>
</protein>
<keyword evidence="3" id="KW-0812">Transmembrane</keyword>
<dbReference type="Proteomes" id="UP000189545">
    <property type="component" value="Chromosome"/>
</dbReference>
<evidence type="ECO:0000256" key="1">
    <source>
        <dbReference type="ARBA" id="ARBA00005233"/>
    </source>
</evidence>
<dbReference type="PROSITE" id="PS00409">
    <property type="entry name" value="PROKAR_NTER_METHYL"/>
    <property type="match status" value="1"/>
</dbReference>
<dbReference type="SUPFAM" id="SSF54523">
    <property type="entry name" value="Pili subunits"/>
    <property type="match status" value="1"/>
</dbReference>
<dbReference type="PANTHER" id="PTHR30093:SF34">
    <property type="entry name" value="PREPILIN PEPTIDASE-DEPENDENT PROTEIN D"/>
    <property type="match status" value="1"/>
</dbReference>
<dbReference type="RefSeq" id="WP_077755238.1">
    <property type="nucleotide sequence ID" value="NZ_CP014782.1"/>
</dbReference>
<accession>A0A1S6HY44</accession>
<dbReference type="PANTHER" id="PTHR30093">
    <property type="entry name" value="GENERAL SECRETION PATHWAY PROTEIN G"/>
    <property type="match status" value="1"/>
</dbReference>
<gene>
    <name evidence="4" type="ORF">Sps_05384</name>
</gene>
<dbReference type="GO" id="GO:0044096">
    <property type="term" value="C:type IV pilus"/>
    <property type="evidence" value="ECO:0007669"/>
    <property type="project" value="TreeGrafter"/>
</dbReference>
<dbReference type="KEGG" id="spsw:Sps_05384"/>
<dbReference type="NCBIfam" id="TIGR02532">
    <property type="entry name" value="IV_pilin_GFxxxE"/>
    <property type="match status" value="1"/>
</dbReference>
<dbReference type="EMBL" id="CP014782">
    <property type="protein sequence ID" value="AQS40453.1"/>
    <property type="molecule type" value="Genomic_DNA"/>
</dbReference>
<keyword evidence="2" id="KW-0488">Methylation</keyword>
<organism evidence="4 5">
    <name type="scientific">Shewanella psychrophila</name>
    <dbReference type="NCBI Taxonomy" id="225848"/>
    <lineage>
        <taxon>Bacteria</taxon>
        <taxon>Pseudomonadati</taxon>
        <taxon>Pseudomonadota</taxon>
        <taxon>Gammaproteobacteria</taxon>
        <taxon>Alteromonadales</taxon>
        <taxon>Shewanellaceae</taxon>
        <taxon>Shewanella</taxon>
    </lineage>
</organism>
<dbReference type="Gene3D" id="3.30.700.10">
    <property type="entry name" value="Glycoprotein, Type 4 Pilin"/>
    <property type="match status" value="1"/>
</dbReference>
<name>A0A1S6HY44_9GAMM</name>
<dbReference type="AlphaFoldDB" id="A0A1S6HY44"/>
<dbReference type="OrthoDB" id="6272706at2"/>
<proteinExistence type="inferred from homology"/>
<evidence type="ECO:0000256" key="3">
    <source>
        <dbReference type="SAM" id="Phobius"/>
    </source>
</evidence>
<keyword evidence="3" id="KW-0472">Membrane</keyword>
<dbReference type="STRING" id="225848.Sps_05384"/>
<dbReference type="InterPro" id="IPR045584">
    <property type="entry name" value="Pilin-like"/>
</dbReference>
<dbReference type="GO" id="GO:0043107">
    <property type="term" value="P:type IV pilus-dependent motility"/>
    <property type="evidence" value="ECO:0007669"/>
    <property type="project" value="TreeGrafter"/>
</dbReference>
<comment type="similarity">
    <text evidence="1">Belongs to the N-Me-Phe pilin family.</text>
</comment>
<evidence type="ECO:0000256" key="2">
    <source>
        <dbReference type="ARBA" id="ARBA00022481"/>
    </source>
</evidence>
<evidence type="ECO:0000313" key="4">
    <source>
        <dbReference type="EMBL" id="AQS40453.1"/>
    </source>
</evidence>
<feature type="transmembrane region" description="Helical" evidence="3">
    <location>
        <begin position="20"/>
        <end position="40"/>
    </location>
</feature>